<organism evidence="1">
    <name type="scientific">Schlesneria paludicola</name>
    <dbReference type="NCBI Taxonomy" id="360056"/>
    <lineage>
        <taxon>Bacteria</taxon>
        <taxon>Pseudomonadati</taxon>
        <taxon>Planctomycetota</taxon>
        <taxon>Planctomycetia</taxon>
        <taxon>Planctomycetales</taxon>
        <taxon>Planctomycetaceae</taxon>
        <taxon>Schlesneria</taxon>
    </lineage>
</organism>
<proteinExistence type="predicted"/>
<dbReference type="AlphaFoldDB" id="A0A7C2K0A8"/>
<reference evidence="1" key="1">
    <citation type="journal article" date="2020" name="mSystems">
        <title>Genome- and Community-Level Interaction Insights into Carbon Utilization and Element Cycling Functions of Hydrothermarchaeota in Hydrothermal Sediment.</title>
        <authorList>
            <person name="Zhou Z."/>
            <person name="Liu Y."/>
            <person name="Xu W."/>
            <person name="Pan J."/>
            <person name="Luo Z.H."/>
            <person name="Li M."/>
        </authorList>
    </citation>
    <scope>NUCLEOTIDE SEQUENCE [LARGE SCALE GENOMIC DNA]</scope>
    <source>
        <strain evidence="1">SpSt-339</strain>
    </source>
</reference>
<comment type="caution">
    <text evidence="1">The sequence shown here is derived from an EMBL/GenBank/DDBJ whole genome shotgun (WGS) entry which is preliminary data.</text>
</comment>
<accession>A0A7C2K0A8</accession>
<protein>
    <submittedName>
        <fullName evidence="1">Uncharacterized protein</fullName>
    </submittedName>
</protein>
<name>A0A7C2K0A8_9PLAN</name>
<sequence length="69" mass="8310">MSDALQIQLNDRQRELLLRGLRFVRSSRMMEFRDAAEITEDDRRDELGEIRRLYELLDQKSRRKETAAV</sequence>
<gene>
    <name evidence="1" type="ORF">ENQ76_09040</name>
</gene>
<dbReference type="EMBL" id="DSOK01000258">
    <property type="protein sequence ID" value="HEN15599.1"/>
    <property type="molecule type" value="Genomic_DNA"/>
</dbReference>
<evidence type="ECO:0000313" key="1">
    <source>
        <dbReference type="EMBL" id="HEN15599.1"/>
    </source>
</evidence>